<evidence type="ECO:0000313" key="3">
    <source>
        <dbReference type="Proteomes" id="UP000626109"/>
    </source>
</evidence>
<organism evidence="2 3">
    <name type="scientific">Polarella glacialis</name>
    <name type="common">Dinoflagellate</name>
    <dbReference type="NCBI Taxonomy" id="89957"/>
    <lineage>
        <taxon>Eukaryota</taxon>
        <taxon>Sar</taxon>
        <taxon>Alveolata</taxon>
        <taxon>Dinophyceae</taxon>
        <taxon>Suessiales</taxon>
        <taxon>Suessiaceae</taxon>
        <taxon>Polarella</taxon>
    </lineage>
</organism>
<dbReference type="Proteomes" id="UP000626109">
    <property type="component" value="Unassembled WGS sequence"/>
</dbReference>
<feature type="non-terminal residue" evidence="2">
    <location>
        <position position="107"/>
    </location>
</feature>
<name>A0A813KGN9_POLGL</name>
<accession>A0A813KGN9</accession>
<dbReference type="EMBL" id="CAJNNW010029223">
    <property type="protein sequence ID" value="CAE8699529.1"/>
    <property type="molecule type" value="Genomic_DNA"/>
</dbReference>
<evidence type="ECO:0000313" key="2">
    <source>
        <dbReference type="EMBL" id="CAE8699529.1"/>
    </source>
</evidence>
<comment type="caution">
    <text evidence="2">The sequence shown here is derived from an EMBL/GenBank/DDBJ whole genome shotgun (WGS) entry which is preliminary data.</text>
</comment>
<reference evidence="2" key="1">
    <citation type="submission" date="2021-02" db="EMBL/GenBank/DDBJ databases">
        <authorList>
            <person name="Dougan E. K."/>
            <person name="Rhodes N."/>
            <person name="Thang M."/>
            <person name="Chan C."/>
        </authorList>
    </citation>
    <scope>NUCLEOTIDE SEQUENCE</scope>
</reference>
<dbReference type="AlphaFoldDB" id="A0A813KGN9"/>
<sequence length="107" mass="11266">ERNLIGANRAMGCSGSAVAQASRGKAEVPSKSSSSSSVGGKDRAAKLRDIRHRCRDLQAAGRLDEASHVLGGALQVSETVLGVEHPDTVDLVFDLAQLLRVMGQLQE</sequence>
<evidence type="ECO:0000256" key="1">
    <source>
        <dbReference type="SAM" id="MobiDB-lite"/>
    </source>
</evidence>
<dbReference type="Pfam" id="PF13374">
    <property type="entry name" value="TPR_10"/>
    <property type="match status" value="1"/>
</dbReference>
<protein>
    <recommendedName>
        <fullName evidence="4">Kinesin light chain</fullName>
    </recommendedName>
</protein>
<proteinExistence type="predicted"/>
<gene>
    <name evidence="2" type="ORF">PGLA2088_LOCUS31199</name>
</gene>
<feature type="region of interest" description="Disordered" evidence="1">
    <location>
        <begin position="16"/>
        <end position="45"/>
    </location>
</feature>
<dbReference type="Gene3D" id="1.25.40.10">
    <property type="entry name" value="Tetratricopeptide repeat domain"/>
    <property type="match status" value="1"/>
</dbReference>
<feature type="non-terminal residue" evidence="2">
    <location>
        <position position="1"/>
    </location>
</feature>
<dbReference type="InterPro" id="IPR011990">
    <property type="entry name" value="TPR-like_helical_dom_sf"/>
</dbReference>
<evidence type="ECO:0008006" key="4">
    <source>
        <dbReference type="Google" id="ProtNLM"/>
    </source>
</evidence>